<keyword evidence="1" id="KW-0812">Transmembrane</keyword>
<evidence type="ECO:0000313" key="2">
    <source>
        <dbReference type="EMBL" id="KFI61344.1"/>
    </source>
</evidence>
<protein>
    <recommendedName>
        <fullName evidence="4">Colicin transporter</fullName>
    </recommendedName>
</protein>
<evidence type="ECO:0000256" key="1">
    <source>
        <dbReference type="SAM" id="Phobius"/>
    </source>
</evidence>
<sequence>MTEAEKKTPAESTQSNGAKSKTPLIIGAIVVVVVVIAAIAAFLMMNRGGGNTEEALSVCERNAAAIEVHQNSLAAVQEQADALDLDGADEAALTDLEAAQEAVDALGEMPACPTDGSAKDIEAATEEIKTYANDLRAATNDLDVAVKALAPAEE</sequence>
<dbReference type="OrthoDB" id="3240179at2"/>
<reference evidence="2 3" key="1">
    <citation type="submission" date="2014-03" db="EMBL/GenBank/DDBJ databases">
        <title>Genomics of Bifidobacteria.</title>
        <authorList>
            <person name="Ventura M."/>
            <person name="Milani C."/>
            <person name="Lugli G.A."/>
        </authorList>
    </citation>
    <scope>NUCLEOTIDE SEQUENCE [LARGE SCALE GENOMIC DNA]</scope>
    <source>
        <strain evidence="2 3">LMG 11586</strain>
    </source>
</reference>
<evidence type="ECO:0008006" key="4">
    <source>
        <dbReference type="Google" id="ProtNLM"/>
    </source>
</evidence>
<feature type="transmembrane region" description="Helical" evidence="1">
    <location>
        <begin position="24"/>
        <end position="44"/>
    </location>
</feature>
<accession>A0A087ARE4</accession>
<evidence type="ECO:0000313" key="3">
    <source>
        <dbReference type="Proteomes" id="UP000029046"/>
    </source>
</evidence>
<gene>
    <name evidence="2" type="ORF">BIGA_0790</name>
</gene>
<name>A0A087ARE4_9BIFI</name>
<dbReference type="AlphaFoldDB" id="A0A087ARE4"/>
<organism evidence="2 3">
    <name type="scientific">Bifidobacterium pullorum subsp. gallinarum</name>
    <dbReference type="NCBI Taxonomy" id="78344"/>
    <lineage>
        <taxon>Bacteria</taxon>
        <taxon>Bacillati</taxon>
        <taxon>Actinomycetota</taxon>
        <taxon>Actinomycetes</taxon>
        <taxon>Bifidobacteriales</taxon>
        <taxon>Bifidobacteriaceae</taxon>
        <taxon>Bifidobacterium</taxon>
    </lineage>
</organism>
<dbReference type="RefSeq" id="WP_033507819.1">
    <property type="nucleotide sequence ID" value="NZ_JGYX01000002.1"/>
</dbReference>
<keyword evidence="1" id="KW-0472">Membrane</keyword>
<dbReference type="eggNOG" id="ENOG5032B89">
    <property type="taxonomic scope" value="Bacteria"/>
</dbReference>
<comment type="caution">
    <text evidence="2">The sequence shown here is derived from an EMBL/GenBank/DDBJ whole genome shotgun (WGS) entry which is preliminary data.</text>
</comment>
<keyword evidence="1" id="KW-1133">Transmembrane helix</keyword>
<dbReference type="Proteomes" id="UP000029046">
    <property type="component" value="Unassembled WGS sequence"/>
</dbReference>
<keyword evidence="3" id="KW-1185">Reference proteome</keyword>
<dbReference type="EMBL" id="JGYX01000002">
    <property type="protein sequence ID" value="KFI61344.1"/>
    <property type="molecule type" value="Genomic_DNA"/>
</dbReference>
<proteinExistence type="predicted"/>